<dbReference type="OrthoDB" id="5616092at2"/>
<keyword evidence="11" id="KW-0969">Cilium</keyword>
<comment type="function">
    <text evidence="1 10">Controls the rotational direction of flagella during chemotaxis.</text>
</comment>
<dbReference type="InterPro" id="IPR005503">
    <property type="entry name" value="FliL"/>
</dbReference>
<name>D8K4G6_NITWC</name>
<evidence type="ECO:0000256" key="7">
    <source>
        <dbReference type="ARBA" id="ARBA00022779"/>
    </source>
</evidence>
<dbReference type="GO" id="GO:0071978">
    <property type="term" value="P:bacterial-type flagellum-dependent swarming motility"/>
    <property type="evidence" value="ECO:0007669"/>
    <property type="project" value="TreeGrafter"/>
</dbReference>
<comment type="similarity">
    <text evidence="3 10">Belongs to the FliL family.</text>
</comment>
<sequence>MAESDTLDAETGNGGGSKKSLIILICALLILLIIAVAGALYLTGVIGPQVATNEVSAAAKVSSQPAIYHSLDPVFVVNFQHQSQHRIRFLQTKMEAMARDQEVIDALKTHMPAIRNTLLLLLSQQDYETVRTLEGKERLREAAREEINLILEAQAGVSGVEAVFFTGFVMQ</sequence>
<keyword evidence="11" id="KW-0966">Cell projection</keyword>
<feature type="transmembrane region" description="Helical" evidence="10">
    <location>
        <begin position="21"/>
        <end position="42"/>
    </location>
</feature>
<gene>
    <name evidence="11" type="ordered locus">Nwat_0919</name>
</gene>
<dbReference type="HOGENOM" id="CLU_099018_4_0_6"/>
<keyword evidence="7 10" id="KW-0283">Flagellar rotation</keyword>
<dbReference type="Proteomes" id="UP000000393">
    <property type="component" value="Chromosome"/>
</dbReference>
<proteinExistence type="inferred from homology"/>
<dbReference type="RefSeq" id="WP_013219966.1">
    <property type="nucleotide sequence ID" value="NC_014315.1"/>
</dbReference>
<dbReference type="GO" id="GO:0006935">
    <property type="term" value="P:chemotaxis"/>
    <property type="evidence" value="ECO:0007669"/>
    <property type="project" value="UniProtKB-KW"/>
</dbReference>
<dbReference type="KEGG" id="nwa:Nwat_0919"/>
<keyword evidence="4" id="KW-1003">Cell membrane</keyword>
<evidence type="ECO:0000256" key="4">
    <source>
        <dbReference type="ARBA" id="ARBA00022475"/>
    </source>
</evidence>
<dbReference type="STRING" id="105559.Nwat_0919"/>
<dbReference type="GO" id="GO:0005886">
    <property type="term" value="C:plasma membrane"/>
    <property type="evidence" value="ECO:0007669"/>
    <property type="project" value="UniProtKB-SubCell"/>
</dbReference>
<dbReference type="PANTHER" id="PTHR35091:SF2">
    <property type="entry name" value="FLAGELLAR PROTEIN FLIL"/>
    <property type="match status" value="1"/>
</dbReference>
<keyword evidence="10" id="KW-0997">Cell inner membrane</keyword>
<dbReference type="GO" id="GO:0009425">
    <property type="term" value="C:bacterial-type flagellum basal body"/>
    <property type="evidence" value="ECO:0007669"/>
    <property type="project" value="InterPro"/>
</dbReference>
<protein>
    <recommendedName>
        <fullName evidence="10">Flagellar protein FliL</fullName>
    </recommendedName>
</protein>
<keyword evidence="9 10" id="KW-0472">Membrane</keyword>
<evidence type="ECO:0000256" key="6">
    <source>
        <dbReference type="ARBA" id="ARBA00022692"/>
    </source>
</evidence>
<dbReference type="PANTHER" id="PTHR35091">
    <property type="entry name" value="FLAGELLAR PROTEIN FLIL"/>
    <property type="match status" value="1"/>
</dbReference>
<keyword evidence="6 10" id="KW-0812">Transmembrane</keyword>
<reference evidence="11 12" key="1">
    <citation type="submission" date="2010-06" db="EMBL/GenBank/DDBJ databases">
        <title>Complete sequence of chromosome of Nitrosococcus watsoni C-113.</title>
        <authorList>
            <consortium name="US DOE Joint Genome Institute"/>
            <person name="Lucas S."/>
            <person name="Copeland A."/>
            <person name="Lapidus A."/>
            <person name="Cheng J.-F."/>
            <person name="Bruce D."/>
            <person name="Goodwin L."/>
            <person name="Pitluck S."/>
            <person name="Malfatti S.A."/>
            <person name="Chain P.S.G."/>
            <person name="Land M."/>
            <person name="Hauser L."/>
            <person name="Kyrpides N."/>
            <person name="Ivanova N."/>
            <person name="Cambell M.A."/>
            <person name="Heidelberg J.F."/>
            <person name="Klotz M.G."/>
            <person name="Woyke T."/>
        </authorList>
    </citation>
    <scope>NUCLEOTIDE SEQUENCE [LARGE SCALE GENOMIC DNA]</scope>
    <source>
        <strain evidence="11 12">C-113</strain>
    </source>
</reference>
<accession>D8K4G6</accession>
<evidence type="ECO:0000256" key="1">
    <source>
        <dbReference type="ARBA" id="ARBA00002254"/>
    </source>
</evidence>
<evidence type="ECO:0000313" key="11">
    <source>
        <dbReference type="EMBL" id="ADJ27863.1"/>
    </source>
</evidence>
<organism evidence="11 12">
    <name type="scientific">Nitrosococcus watsoni (strain C-113)</name>
    <dbReference type="NCBI Taxonomy" id="105559"/>
    <lineage>
        <taxon>Bacteria</taxon>
        <taxon>Pseudomonadati</taxon>
        <taxon>Pseudomonadota</taxon>
        <taxon>Gammaproteobacteria</taxon>
        <taxon>Chromatiales</taxon>
        <taxon>Chromatiaceae</taxon>
        <taxon>Nitrosococcus</taxon>
    </lineage>
</organism>
<evidence type="ECO:0000256" key="8">
    <source>
        <dbReference type="ARBA" id="ARBA00022989"/>
    </source>
</evidence>
<keyword evidence="11" id="KW-0282">Flagellum</keyword>
<comment type="subcellular location">
    <subcellularLocation>
        <location evidence="10">Cell inner membrane</location>
    </subcellularLocation>
    <subcellularLocation>
        <location evidence="2">Cell membrane</location>
        <topology evidence="2">Single-pass membrane protein</topology>
    </subcellularLocation>
</comment>
<keyword evidence="5 10" id="KW-0145">Chemotaxis</keyword>
<evidence type="ECO:0000256" key="3">
    <source>
        <dbReference type="ARBA" id="ARBA00008281"/>
    </source>
</evidence>
<keyword evidence="12" id="KW-1185">Reference proteome</keyword>
<dbReference type="eggNOG" id="COG1580">
    <property type="taxonomic scope" value="Bacteria"/>
</dbReference>
<dbReference type="Pfam" id="PF03748">
    <property type="entry name" value="FliL"/>
    <property type="match status" value="1"/>
</dbReference>
<evidence type="ECO:0000256" key="2">
    <source>
        <dbReference type="ARBA" id="ARBA00004162"/>
    </source>
</evidence>
<dbReference type="AlphaFoldDB" id="D8K4G6"/>
<evidence type="ECO:0000256" key="10">
    <source>
        <dbReference type="RuleBase" id="RU364125"/>
    </source>
</evidence>
<evidence type="ECO:0000313" key="12">
    <source>
        <dbReference type="Proteomes" id="UP000000393"/>
    </source>
</evidence>
<evidence type="ECO:0000256" key="9">
    <source>
        <dbReference type="ARBA" id="ARBA00023136"/>
    </source>
</evidence>
<keyword evidence="8 10" id="KW-1133">Transmembrane helix</keyword>
<evidence type="ECO:0000256" key="5">
    <source>
        <dbReference type="ARBA" id="ARBA00022500"/>
    </source>
</evidence>
<dbReference type="EMBL" id="CP002086">
    <property type="protein sequence ID" value="ADJ27863.1"/>
    <property type="molecule type" value="Genomic_DNA"/>
</dbReference>